<gene>
    <name evidence="1" type="ORF">FM111_02060</name>
</gene>
<evidence type="ECO:0000313" key="2">
    <source>
        <dbReference type="Proteomes" id="UP000195766"/>
    </source>
</evidence>
<accession>A0A1R4F1Q5</accession>
<name>A0A1R4F1Q5_BREDI</name>
<dbReference type="RefSeq" id="WP_087139089.1">
    <property type="nucleotide sequence ID" value="NZ_FUIE01000015.1"/>
</dbReference>
<evidence type="ECO:0000313" key="1">
    <source>
        <dbReference type="EMBL" id="SJM49816.1"/>
    </source>
</evidence>
<reference evidence="1 2" key="1">
    <citation type="submission" date="2017-02" db="EMBL/GenBank/DDBJ databases">
        <authorList>
            <person name="Peterson S.W."/>
        </authorList>
    </citation>
    <scope>NUCLEOTIDE SEQUENCE [LARGE SCALE GENOMIC DNA]</scope>
    <source>
        <strain evidence="1 2">3F5N</strain>
    </source>
</reference>
<dbReference type="Proteomes" id="UP000195766">
    <property type="component" value="Unassembled WGS sequence"/>
</dbReference>
<dbReference type="OrthoDB" id="9903185at2"/>
<dbReference type="EMBL" id="FUIE01000015">
    <property type="protein sequence ID" value="SJM49816.1"/>
    <property type="molecule type" value="Genomic_DNA"/>
</dbReference>
<dbReference type="AlphaFoldDB" id="A0A1R4F1Q5"/>
<organism evidence="1 2">
    <name type="scientific">Brevundimonas diminuta 3F5N</name>
    <dbReference type="NCBI Taxonomy" id="1255603"/>
    <lineage>
        <taxon>Bacteria</taxon>
        <taxon>Pseudomonadati</taxon>
        <taxon>Pseudomonadota</taxon>
        <taxon>Alphaproteobacteria</taxon>
        <taxon>Caulobacterales</taxon>
        <taxon>Caulobacteraceae</taxon>
        <taxon>Brevundimonas</taxon>
    </lineage>
</organism>
<sequence>MNRDAIIAAEDLCIDMDADLARARSALSLSNTVKAERHVADALTAAKRIIALLEGAPSLQPAIRIPANDPFREIAA</sequence>
<proteinExistence type="predicted"/>
<protein>
    <submittedName>
        <fullName evidence="1">Uncharacterized protein</fullName>
    </submittedName>
</protein>